<accession>C5LIR5</accession>
<name>C5LIR5_PERM5</name>
<keyword evidence="2" id="KW-1185">Reference proteome</keyword>
<organism evidence="2">
    <name type="scientific">Perkinsus marinus (strain ATCC 50983 / TXsc)</name>
    <dbReference type="NCBI Taxonomy" id="423536"/>
    <lineage>
        <taxon>Eukaryota</taxon>
        <taxon>Sar</taxon>
        <taxon>Alveolata</taxon>
        <taxon>Perkinsozoa</taxon>
        <taxon>Perkinsea</taxon>
        <taxon>Perkinsida</taxon>
        <taxon>Perkinsidae</taxon>
        <taxon>Perkinsus</taxon>
    </lineage>
</organism>
<sequence>MTEKNRPPQSFRSLFFPFELAGVIAVHPSILPVTKDLLAMAESKDSIITHVWGPTKVYAYYIPKEPKLSSKWNPIEIMDIGKYGGRVELEAYHPGNIRNLIMEQFSRPGLSIIIVSSRKQAPYHPNFIKELKEALKGKSSISLRCGNEFLYKMLQYDGRDDDDDYNTLFRGTSPRLNYMDQDCRKLASMIQASRDQEIPASRIFIFSQGQGRDLSDTCATLMPVTFRNIPTFEVTSPETNWEKEDGKAAGSLARKIERELTADHKHRTVVFAHRSPQAAMKRKALESKVHQEIRIKGDTYTKFISLIIPQMNPDQPSFSWMDMMYEVLNLMKIRSASVFLVAELSSVDAATIGVMSDLRGNLFYHVGEDSKLQFCPSQYNLKCISYPTESEVLGKLRAFEND</sequence>
<dbReference type="EMBL" id="GG682243">
    <property type="protein sequence ID" value="EER03468.1"/>
    <property type="molecule type" value="Genomic_DNA"/>
</dbReference>
<evidence type="ECO:0000313" key="2">
    <source>
        <dbReference type="Proteomes" id="UP000007800"/>
    </source>
</evidence>
<dbReference type="OrthoDB" id="10536874at2759"/>
<dbReference type="GeneID" id="9047629"/>
<dbReference type="Proteomes" id="UP000007800">
    <property type="component" value="Unassembled WGS sequence"/>
</dbReference>
<dbReference type="OMA" id="QEIRIKG"/>
<dbReference type="RefSeq" id="XP_002771652.1">
    <property type="nucleotide sequence ID" value="XM_002771606.1"/>
</dbReference>
<gene>
    <name evidence="1" type="ORF">Pmar_PMAR014687</name>
</gene>
<dbReference type="InParanoid" id="C5LIR5"/>
<proteinExistence type="predicted"/>
<reference evidence="1 2" key="1">
    <citation type="submission" date="2008-07" db="EMBL/GenBank/DDBJ databases">
        <authorList>
            <person name="El-Sayed N."/>
            <person name="Caler E."/>
            <person name="Inman J."/>
            <person name="Amedeo P."/>
            <person name="Hass B."/>
            <person name="Wortman J."/>
        </authorList>
    </citation>
    <scope>NUCLEOTIDE SEQUENCE [LARGE SCALE GENOMIC DNA]</scope>
    <source>
        <strain evidence="2">ATCC 50983 / TXsc</strain>
    </source>
</reference>
<dbReference type="AlphaFoldDB" id="C5LIR5"/>
<evidence type="ECO:0000313" key="1">
    <source>
        <dbReference type="EMBL" id="EER03468.1"/>
    </source>
</evidence>
<protein>
    <submittedName>
        <fullName evidence="1">Uncharacterized protein</fullName>
    </submittedName>
</protein>